<dbReference type="Proteomes" id="UP000182149">
    <property type="component" value="Unassembled WGS sequence"/>
</dbReference>
<sequence length="381" mass="40728">MKIVIVMDSFKGSVTSIEAGKAAKKGIEAAYREQSQPEISVLPIADGGEGTIDAIFHRFSEQIQTSTVQGPMLGQTVLAKHGQIAKKVVLEIAETSGITLVEKEKLSPWEATTYGLGEKIKQCIQEGARHFVIGLGGSATNDAGIGMLHALGVRFLDQSGRELGYRLKDLDGLASIDASQIFPELSDCKFVIASDVTNPLCGEQGATAIFGPQKGVKASDQVTIDALLQRFARLTEEATETTMKEESGAGAAGGVGFAFLSYLQATIVPGFDEIARHLHLEEEIQTSDLVVTGEGLLDAQSLMGKVPVSVARLADKYNKPVIALAGGVSKEARQSNNQGIQAYFPTIQRIASEREILSKETTLAAIEATAEQLFRFAQLFQ</sequence>
<dbReference type="EMBL" id="JXKD01000010">
    <property type="protein sequence ID" value="OJG10114.1"/>
    <property type="molecule type" value="Genomic_DNA"/>
</dbReference>
<dbReference type="PANTHER" id="PTHR21599">
    <property type="entry name" value="GLYCERATE KINASE"/>
    <property type="match status" value="1"/>
</dbReference>
<evidence type="ECO:0000313" key="5">
    <source>
        <dbReference type="EMBL" id="OJG10114.1"/>
    </source>
</evidence>
<dbReference type="GO" id="GO:0008887">
    <property type="term" value="F:glycerate kinase activity"/>
    <property type="evidence" value="ECO:0007669"/>
    <property type="project" value="UniProtKB-UniRule"/>
</dbReference>
<keyword evidence="2 4" id="KW-0808">Transferase</keyword>
<dbReference type="InterPro" id="IPR018193">
    <property type="entry name" value="Glyc_kinase_flavodox-like_fold"/>
</dbReference>
<organism evidence="5 6">
    <name type="scientific">Enterococcus aquimarinus</name>
    <dbReference type="NCBI Taxonomy" id="328396"/>
    <lineage>
        <taxon>Bacteria</taxon>
        <taxon>Bacillati</taxon>
        <taxon>Bacillota</taxon>
        <taxon>Bacilli</taxon>
        <taxon>Lactobacillales</taxon>
        <taxon>Enterococcaceae</taxon>
        <taxon>Enterococcus</taxon>
    </lineage>
</organism>
<dbReference type="Pfam" id="PF02595">
    <property type="entry name" value="Gly_kinase"/>
    <property type="match status" value="1"/>
</dbReference>
<dbReference type="PIRSF" id="PIRSF006078">
    <property type="entry name" value="GlxK"/>
    <property type="match status" value="1"/>
</dbReference>
<evidence type="ECO:0000256" key="3">
    <source>
        <dbReference type="ARBA" id="ARBA00022777"/>
    </source>
</evidence>
<dbReference type="GO" id="GO:0031388">
    <property type="term" value="P:organic acid phosphorylation"/>
    <property type="evidence" value="ECO:0007669"/>
    <property type="project" value="UniProtKB-UniRule"/>
</dbReference>
<dbReference type="Gene3D" id="3.90.1510.10">
    <property type="entry name" value="Glycerate kinase, domain 2"/>
    <property type="match status" value="1"/>
</dbReference>
<gene>
    <name evidence="5" type="ORF">RU93_GL000364</name>
</gene>
<dbReference type="InterPro" id="IPR018197">
    <property type="entry name" value="Glycerate_kinase_RE-like"/>
</dbReference>
<keyword evidence="6" id="KW-1185">Reference proteome</keyword>
<comment type="similarity">
    <text evidence="1 4">Belongs to the glycerate kinase type-1 family.</text>
</comment>
<evidence type="ECO:0000256" key="2">
    <source>
        <dbReference type="ARBA" id="ARBA00022679"/>
    </source>
</evidence>
<dbReference type="PANTHER" id="PTHR21599:SF0">
    <property type="entry name" value="GLYCERATE KINASE"/>
    <property type="match status" value="1"/>
</dbReference>
<proteinExistence type="inferred from homology"/>
<accession>A0A1L8QRP1</accession>
<dbReference type="AlphaFoldDB" id="A0A1L8QRP1"/>
<dbReference type="STRING" id="328396.RU93_GL000364"/>
<reference evidence="5 6" key="1">
    <citation type="submission" date="2014-12" db="EMBL/GenBank/DDBJ databases">
        <title>Draft genome sequences of 29 type strains of Enterococci.</title>
        <authorList>
            <person name="Zhong Z."/>
            <person name="Sun Z."/>
            <person name="Liu W."/>
            <person name="Zhang W."/>
            <person name="Zhang H."/>
        </authorList>
    </citation>
    <scope>NUCLEOTIDE SEQUENCE [LARGE SCALE GENOMIC DNA]</scope>
    <source>
        <strain evidence="5 6">DSM 17690</strain>
    </source>
</reference>
<dbReference type="InterPro" id="IPR004381">
    <property type="entry name" value="Glycerate_kinase"/>
</dbReference>
<name>A0A1L8QRP1_9ENTE</name>
<keyword evidence="3 4" id="KW-0418">Kinase</keyword>
<dbReference type="OrthoDB" id="9774290at2"/>
<comment type="caution">
    <text evidence="5">The sequence shown here is derived from an EMBL/GenBank/DDBJ whole genome shotgun (WGS) entry which is preliminary data.</text>
</comment>
<evidence type="ECO:0000256" key="4">
    <source>
        <dbReference type="PIRNR" id="PIRNR006078"/>
    </source>
</evidence>
<dbReference type="InterPro" id="IPR036129">
    <property type="entry name" value="Glycerate_kinase_sf"/>
</dbReference>
<dbReference type="SUPFAM" id="SSF110738">
    <property type="entry name" value="Glycerate kinase I"/>
    <property type="match status" value="1"/>
</dbReference>
<evidence type="ECO:0000256" key="1">
    <source>
        <dbReference type="ARBA" id="ARBA00006284"/>
    </source>
</evidence>
<evidence type="ECO:0000313" key="6">
    <source>
        <dbReference type="Proteomes" id="UP000182149"/>
    </source>
</evidence>
<protein>
    <submittedName>
        <fullName evidence="5">Glycerate kinase</fullName>
    </submittedName>
</protein>
<dbReference type="NCBIfam" id="TIGR00045">
    <property type="entry name" value="glycerate kinase"/>
    <property type="match status" value="1"/>
</dbReference>
<dbReference type="Gene3D" id="3.40.50.10350">
    <property type="entry name" value="Glycerate kinase, domain 1"/>
    <property type="match status" value="1"/>
</dbReference>
<dbReference type="RefSeq" id="WP_071875078.1">
    <property type="nucleotide sequence ID" value="NZ_JBHSHF010000006.1"/>
</dbReference>